<proteinExistence type="predicted"/>
<accession>A0A2D1KRZ3</accession>
<reference evidence="1 2" key="1">
    <citation type="submission" date="2016-10" db="EMBL/GenBank/DDBJ databases">
        <title>The whole genome sequencing and assembly of L. cotyniformis subsp. torquens DSM 20004 strain.</title>
        <authorList>
            <person name="Park M.-K."/>
            <person name="Lee Y.-J."/>
            <person name="Yi H."/>
            <person name="Bahn Y.-S."/>
            <person name="Kim J.F."/>
            <person name="Lee D.-W."/>
        </authorList>
    </citation>
    <scope>NUCLEOTIDE SEQUENCE [LARGE SCALE GENOMIC DNA]</scope>
    <source>
        <strain evidence="1 2">DSM 20004</strain>
    </source>
</reference>
<name>A0A2D1KRZ3_9LACO</name>
<dbReference type="AlphaFoldDB" id="A0A2D1KRZ3"/>
<organism evidence="1 2">
    <name type="scientific">Loigolactobacillus coryniformis subsp. torquens DSM 20004 = KCTC 3535</name>
    <dbReference type="NCBI Taxonomy" id="1423822"/>
    <lineage>
        <taxon>Bacteria</taxon>
        <taxon>Bacillati</taxon>
        <taxon>Bacillota</taxon>
        <taxon>Bacilli</taxon>
        <taxon>Lactobacillales</taxon>
        <taxon>Lactobacillaceae</taxon>
        <taxon>Loigolactobacillus</taxon>
    </lineage>
</organism>
<dbReference type="EMBL" id="CP017697">
    <property type="protein sequence ID" value="ATO44898.1"/>
    <property type="molecule type" value="Genomic_DNA"/>
</dbReference>
<sequence length="79" mass="8412">MKKYVILGAIIGLSLLSGTPHSPVQAAVTTPVTTTTPLTTSLTMPRSNPYVGLTTTNEAIVYTSQPNTLLETNSRSRVH</sequence>
<gene>
    <name evidence="1" type="ORF">LC20004_13755</name>
</gene>
<dbReference type="RefSeq" id="WP_010012312.1">
    <property type="nucleotide sequence ID" value="NZ_AEOS01000020.1"/>
</dbReference>
<dbReference type="Proteomes" id="UP000223559">
    <property type="component" value="Chromosome"/>
</dbReference>
<dbReference type="KEGG" id="lcy:LC20004_13755"/>
<evidence type="ECO:0000313" key="1">
    <source>
        <dbReference type="EMBL" id="ATO44898.1"/>
    </source>
</evidence>
<protein>
    <submittedName>
        <fullName evidence="1">Uncharacterized protein</fullName>
    </submittedName>
</protein>
<keyword evidence="2" id="KW-1185">Reference proteome</keyword>
<evidence type="ECO:0000313" key="2">
    <source>
        <dbReference type="Proteomes" id="UP000223559"/>
    </source>
</evidence>